<sequence length="375" mass="40047">MKFSTSRGAMGLAALILLSACSTLPRSGPTIEEITAQPTDGSPAVQIVPITDEVGVLTRVVEDLTFSAAFRAQDVENIEIIRPLDVLNIAVWESGEFPLFGSASGGPSYLNDMRVGLNGTFFMPQVGTIRAAGKTIERLRQELTNSLSPMTPEPQVEIRLESSGTKTVRIFGNEGALGEVPIGPGTRTLSGLIANAPSAGVDPNISQLSIRRGSMVERVWISDIFTNPQLDIALRGGDVINIERDPRSFIALGELGTQAQVEFPGRDISLMEALASIGGLNSSTADPRGVFVLREEEPDIYERITGQPALAPVRTGYVMDLTRPAAFFIASNFSVRDGDIIFVSEAPYVQFLKIVGSISPPINSINSTSQLLTGG</sequence>
<dbReference type="PANTHER" id="PTHR33619:SF3">
    <property type="entry name" value="POLYSACCHARIDE EXPORT PROTEIN GFCE-RELATED"/>
    <property type="match status" value="1"/>
</dbReference>
<evidence type="ECO:0000256" key="6">
    <source>
        <dbReference type="ARBA" id="ARBA00022692"/>
    </source>
</evidence>
<evidence type="ECO:0000256" key="14">
    <source>
        <dbReference type="ARBA" id="ARBA00023288"/>
    </source>
</evidence>
<proteinExistence type="inferred from homology"/>
<evidence type="ECO:0000256" key="3">
    <source>
        <dbReference type="ARBA" id="ARBA00022448"/>
    </source>
</evidence>
<dbReference type="OrthoDB" id="7198507at2"/>
<keyword evidence="4" id="KW-1134">Transmembrane beta strand</keyword>
<dbReference type="GO" id="GO:0009279">
    <property type="term" value="C:cell outer membrane"/>
    <property type="evidence" value="ECO:0007669"/>
    <property type="project" value="UniProtKB-SubCell"/>
</dbReference>
<evidence type="ECO:0000256" key="2">
    <source>
        <dbReference type="ARBA" id="ARBA00009450"/>
    </source>
</evidence>
<keyword evidence="10" id="KW-0626">Porin</keyword>
<dbReference type="Pfam" id="PF02563">
    <property type="entry name" value="Poly_export"/>
    <property type="match status" value="1"/>
</dbReference>
<feature type="domain" description="SLBB" evidence="17">
    <location>
        <begin position="250"/>
        <end position="343"/>
    </location>
</feature>
<dbReference type="InterPro" id="IPR054765">
    <property type="entry name" value="SLBB_dom"/>
</dbReference>
<dbReference type="GO" id="GO:0015159">
    <property type="term" value="F:polysaccharide transmembrane transporter activity"/>
    <property type="evidence" value="ECO:0007669"/>
    <property type="project" value="InterPro"/>
</dbReference>
<dbReference type="GO" id="GO:0046930">
    <property type="term" value="C:pore complex"/>
    <property type="evidence" value="ECO:0007669"/>
    <property type="project" value="UniProtKB-KW"/>
</dbReference>
<evidence type="ECO:0000313" key="18">
    <source>
        <dbReference type="EMBL" id="SOH92456.1"/>
    </source>
</evidence>
<keyword evidence="11" id="KW-0472">Membrane</keyword>
<keyword evidence="7 15" id="KW-0732">Signal</keyword>
<keyword evidence="12" id="KW-0564">Palmitate</keyword>
<evidence type="ECO:0000256" key="13">
    <source>
        <dbReference type="ARBA" id="ARBA00023237"/>
    </source>
</evidence>
<evidence type="ECO:0000256" key="1">
    <source>
        <dbReference type="ARBA" id="ARBA00004571"/>
    </source>
</evidence>
<feature type="domain" description="Polysaccharide export protein N-terminal" evidence="16">
    <location>
        <begin position="80"/>
        <end position="160"/>
    </location>
</feature>
<keyword evidence="9" id="KW-0406">Ion transport</keyword>
<evidence type="ECO:0000256" key="15">
    <source>
        <dbReference type="SAM" id="SignalP"/>
    </source>
</evidence>
<evidence type="ECO:0000256" key="5">
    <source>
        <dbReference type="ARBA" id="ARBA00022597"/>
    </source>
</evidence>
<keyword evidence="3" id="KW-0813">Transport</keyword>
<evidence type="ECO:0000256" key="11">
    <source>
        <dbReference type="ARBA" id="ARBA00023136"/>
    </source>
</evidence>
<comment type="similarity">
    <text evidence="2">Belongs to the BexD/CtrA/VexA family.</text>
</comment>
<dbReference type="InterPro" id="IPR049712">
    <property type="entry name" value="Poly_export"/>
</dbReference>
<keyword evidence="14" id="KW-0449">Lipoprotein</keyword>
<dbReference type="GO" id="GO:0015288">
    <property type="term" value="F:porin activity"/>
    <property type="evidence" value="ECO:0007669"/>
    <property type="project" value="UniProtKB-KW"/>
</dbReference>
<dbReference type="AlphaFoldDB" id="A0A2C9CM61"/>
<dbReference type="PANTHER" id="PTHR33619">
    <property type="entry name" value="POLYSACCHARIDE EXPORT PROTEIN GFCE-RELATED"/>
    <property type="match status" value="1"/>
</dbReference>
<dbReference type="Proteomes" id="UP000220034">
    <property type="component" value="Unassembled WGS sequence"/>
</dbReference>
<dbReference type="Gene3D" id="3.30.1950.10">
    <property type="entry name" value="wza like domain"/>
    <property type="match status" value="1"/>
</dbReference>
<feature type="chain" id="PRO_5012226053" evidence="15">
    <location>
        <begin position="28"/>
        <end position="375"/>
    </location>
</feature>
<evidence type="ECO:0000259" key="17">
    <source>
        <dbReference type="Pfam" id="PF22461"/>
    </source>
</evidence>
<evidence type="ECO:0000256" key="9">
    <source>
        <dbReference type="ARBA" id="ARBA00023065"/>
    </source>
</evidence>
<dbReference type="Gene3D" id="3.10.560.10">
    <property type="entry name" value="Outer membrane lipoprotein wza domain like"/>
    <property type="match status" value="2"/>
</dbReference>
<dbReference type="EMBL" id="OCTN01000001">
    <property type="protein sequence ID" value="SOH92456.1"/>
    <property type="molecule type" value="Genomic_DNA"/>
</dbReference>
<keyword evidence="19" id="KW-1185">Reference proteome</keyword>
<evidence type="ECO:0000256" key="8">
    <source>
        <dbReference type="ARBA" id="ARBA00023047"/>
    </source>
</evidence>
<keyword evidence="5" id="KW-0762">Sugar transport</keyword>
<keyword evidence="8" id="KW-0625">Polysaccharide transport</keyword>
<comment type="subcellular location">
    <subcellularLocation>
        <location evidence="1">Cell outer membrane</location>
        <topology evidence="1">Multi-pass membrane protein</topology>
    </subcellularLocation>
</comment>
<name>A0A2C9CM61_9RHOB</name>
<keyword evidence="6" id="KW-0812">Transmembrane</keyword>
<dbReference type="InterPro" id="IPR003715">
    <property type="entry name" value="Poly_export_N"/>
</dbReference>
<gene>
    <name evidence="18" type="ORF">SAMN06273572_101303</name>
</gene>
<dbReference type="RefSeq" id="WP_097928035.1">
    <property type="nucleotide sequence ID" value="NZ_OCTN01000001.1"/>
</dbReference>
<organism evidence="18 19">
    <name type="scientific">Pontivivens marinum</name>
    <dbReference type="NCBI Taxonomy" id="1690039"/>
    <lineage>
        <taxon>Bacteria</taxon>
        <taxon>Pseudomonadati</taxon>
        <taxon>Pseudomonadota</taxon>
        <taxon>Alphaproteobacteria</taxon>
        <taxon>Rhodobacterales</taxon>
        <taxon>Paracoccaceae</taxon>
        <taxon>Pontivivens</taxon>
    </lineage>
</organism>
<dbReference type="PROSITE" id="PS51257">
    <property type="entry name" value="PROKAR_LIPOPROTEIN"/>
    <property type="match status" value="1"/>
</dbReference>
<evidence type="ECO:0000256" key="7">
    <source>
        <dbReference type="ARBA" id="ARBA00022729"/>
    </source>
</evidence>
<dbReference type="Pfam" id="PF22461">
    <property type="entry name" value="SLBB_2"/>
    <property type="match status" value="1"/>
</dbReference>
<evidence type="ECO:0000256" key="10">
    <source>
        <dbReference type="ARBA" id="ARBA00023114"/>
    </source>
</evidence>
<evidence type="ECO:0000256" key="12">
    <source>
        <dbReference type="ARBA" id="ARBA00023139"/>
    </source>
</evidence>
<evidence type="ECO:0000256" key="4">
    <source>
        <dbReference type="ARBA" id="ARBA00022452"/>
    </source>
</evidence>
<protein>
    <submittedName>
        <fullName evidence="18">Polysaccharide export outer membrane protein</fullName>
    </submittedName>
</protein>
<reference evidence="19" key="1">
    <citation type="submission" date="2017-09" db="EMBL/GenBank/DDBJ databases">
        <authorList>
            <person name="Varghese N."/>
            <person name="Submissions S."/>
        </authorList>
    </citation>
    <scope>NUCLEOTIDE SEQUENCE [LARGE SCALE GENOMIC DNA]</scope>
    <source>
        <strain evidence="19">C7</strain>
    </source>
</reference>
<accession>A0A2C9CM61</accession>
<evidence type="ECO:0000259" key="16">
    <source>
        <dbReference type="Pfam" id="PF02563"/>
    </source>
</evidence>
<feature type="signal peptide" evidence="15">
    <location>
        <begin position="1"/>
        <end position="27"/>
    </location>
</feature>
<dbReference type="GO" id="GO:0006811">
    <property type="term" value="P:monoatomic ion transport"/>
    <property type="evidence" value="ECO:0007669"/>
    <property type="project" value="UniProtKB-KW"/>
</dbReference>
<keyword evidence="13" id="KW-0998">Cell outer membrane</keyword>
<evidence type="ECO:0000313" key="19">
    <source>
        <dbReference type="Proteomes" id="UP000220034"/>
    </source>
</evidence>